<keyword evidence="2" id="KW-1133">Transmembrane helix</keyword>
<dbReference type="AlphaFoldDB" id="A0A0G4H2Z2"/>
<dbReference type="GO" id="GO:0005509">
    <property type="term" value="F:calcium ion binding"/>
    <property type="evidence" value="ECO:0007669"/>
    <property type="project" value="InterPro"/>
</dbReference>
<dbReference type="InParanoid" id="A0A0G4H2Z2"/>
<feature type="domain" description="EF-hand" evidence="3">
    <location>
        <begin position="21"/>
        <end position="56"/>
    </location>
</feature>
<dbReference type="VEuPathDB" id="CryptoDB:Vbra_19442"/>
<dbReference type="PROSITE" id="PS50222">
    <property type="entry name" value="EF_HAND_2"/>
    <property type="match status" value="1"/>
</dbReference>
<dbReference type="Proteomes" id="UP000041254">
    <property type="component" value="Unassembled WGS sequence"/>
</dbReference>
<keyword evidence="2" id="KW-0472">Membrane</keyword>
<evidence type="ECO:0000256" key="2">
    <source>
        <dbReference type="SAM" id="Phobius"/>
    </source>
</evidence>
<feature type="region of interest" description="Disordered" evidence="1">
    <location>
        <begin position="220"/>
        <end position="255"/>
    </location>
</feature>
<keyword evidence="5" id="KW-1185">Reference proteome</keyword>
<evidence type="ECO:0000313" key="4">
    <source>
        <dbReference type="EMBL" id="CEM37952.1"/>
    </source>
</evidence>
<gene>
    <name evidence="4" type="ORF">Vbra_19442</name>
</gene>
<sequence>MAGEPKNSRTMDFEKAAAYGDEPERIVALLRSWDTDGDGMFSVQEVMSAARQMMAERKTSKALTWVVFIVAAVYVATIALILAVVVGAVELSKDSKPDASGNLLGTHGAKNVVRTKSKTDVASPFDFASQPLADFEKLDGLYIDDLMASNGEVMERYYKVEQITKNKAKDSVKIDFFGGDYLDVDSERALLFRPEPESGCGAEAEGIDAPKGYCAVAEIKNGDDPRDEEDSTRRRQLQARSSIVGPAYNTGPRGIGSNVNFNSGRIYGSDGIVSLGRSRFFGQGQFRSCSGPACQF</sequence>
<reference evidence="4 5" key="1">
    <citation type="submission" date="2014-11" db="EMBL/GenBank/DDBJ databases">
        <authorList>
            <person name="Zhu J."/>
            <person name="Qi W."/>
            <person name="Song R."/>
        </authorList>
    </citation>
    <scope>NUCLEOTIDE SEQUENCE [LARGE SCALE GENOMIC DNA]</scope>
</reference>
<feature type="transmembrane region" description="Helical" evidence="2">
    <location>
        <begin position="62"/>
        <end position="89"/>
    </location>
</feature>
<protein>
    <recommendedName>
        <fullName evidence="3">EF-hand domain-containing protein</fullName>
    </recommendedName>
</protein>
<evidence type="ECO:0000256" key="1">
    <source>
        <dbReference type="SAM" id="MobiDB-lite"/>
    </source>
</evidence>
<proteinExistence type="predicted"/>
<accession>A0A0G4H2Z2</accession>
<organism evidence="4 5">
    <name type="scientific">Vitrella brassicaformis (strain CCMP3155)</name>
    <dbReference type="NCBI Taxonomy" id="1169540"/>
    <lineage>
        <taxon>Eukaryota</taxon>
        <taxon>Sar</taxon>
        <taxon>Alveolata</taxon>
        <taxon>Colpodellida</taxon>
        <taxon>Vitrellaceae</taxon>
        <taxon>Vitrella</taxon>
    </lineage>
</organism>
<name>A0A0G4H2Z2_VITBC</name>
<dbReference type="InterPro" id="IPR002048">
    <property type="entry name" value="EF_hand_dom"/>
</dbReference>
<evidence type="ECO:0000313" key="5">
    <source>
        <dbReference type="Proteomes" id="UP000041254"/>
    </source>
</evidence>
<keyword evidence="2" id="KW-0812">Transmembrane</keyword>
<evidence type="ECO:0000259" key="3">
    <source>
        <dbReference type="PROSITE" id="PS50222"/>
    </source>
</evidence>
<dbReference type="PhylomeDB" id="A0A0G4H2Z2"/>
<dbReference type="EMBL" id="CDMY01000964">
    <property type="protein sequence ID" value="CEM37952.1"/>
    <property type="molecule type" value="Genomic_DNA"/>
</dbReference>